<dbReference type="EMBL" id="LKAQ01000004">
    <property type="protein sequence ID" value="OIQ50815.1"/>
    <property type="molecule type" value="Genomic_DNA"/>
</dbReference>
<comment type="similarity">
    <text evidence="1">Belongs to the membrane fusion protein (MFP) (TC 8.A.1) family.</text>
</comment>
<dbReference type="Pfam" id="PF25954">
    <property type="entry name" value="Beta-barrel_RND_2"/>
    <property type="match status" value="1"/>
</dbReference>
<proteinExistence type="inferred from homology"/>
<sequence>MNRFLFPAALLCLTLLGACDRSPEPVPEPVRPVKTTRAVRADSSKMWSFAGTAEDALATSLSFRVRGKIVEFPGNQIGRKFSEGQVIARLDPSDYELELRQAKANMEQVRANYVRAKADMERNSRLFAGRVISRGELDQVEADFKSYEAQLSASAKQLDIARKRLGYTTLQAPFDGWIGEVEADVHQNVEAGQAIATYNAGRQMKMYISVPDTLISQVSEGDEVAVVFDALPGRTMRGKVEEIGVESGTGSTYPVKVYLNNADRSVRSGMSGHVNFTGLGHAGAAFYLPPAAVVGEPDGSHAIWVVDPKSSTVTRRDVTVGPLTPGGLEIVGGVNEGDVVVIRGVHSLEEGRKVRLINNGAEG</sequence>
<feature type="domain" description="CusB-like beta-barrel" evidence="4">
    <location>
        <begin position="208"/>
        <end position="278"/>
    </location>
</feature>
<dbReference type="InterPro" id="IPR058624">
    <property type="entry name" value="MdtA-like_HH"/>
</dbReference>
<keyword evidence="6" id="KW-1185">Reference proteome</keyword>
<gene>
    <name evidence="5" type="primary">mdtA_3</name>
    <name evidence="5" type="ORF">BerOc1_02757</name>
</gene>
<keyword evidence="2" id="KW-0175">Coiled coil</keyword>
<evidence type="ECO:0000259" key="4">
    <source>
        <dbReference type="Pfam" id="PF25954"/>
    </source>
</evidence>
<dbReference type="GO" id="GO:0015562">
    <property type="term" value="F:efflux transmembrane transporter activity"/>
    <property type="evidence" value="ECO:0007669"/>
    <property type="project" value="TreeGrafter"/>
</dbReference>
<reference evidence="5 6" key="1">
    <citation type="submission" date="2015-09" db="EMBL/GenBank/DDBJ databases">
        <title>Genome of Desulfovibrio dechloracetivorans BerOc1, a mercury methylating strain isolated from highly hydrocarbons and metals contaminated coastal sediments.</title>
        <authorList>
            <person name="Goni Urriza M."/>
            <person name="Gassie C."/>
            <person name="Bouchez O."/>
            <person name="Klopp C."/>
            <person name="Ranchou-Peyruse A."/>
            <person name="Remy G."/>
        </authorList>
    </citation>
    <scope>NUCLEOTIDE SEQUENCE [LARGE SCALE GENOMIC DNA]</scope>
    <source>
        <strain evidence="5 6">BerOc1</strain>
    </source>
</reference>
<evidence type="ECO:0000313" key="6">
    <source>
        <dbReference type="Proteomes" id="UP000181901"/>
    </source>
</evidence>
<evidence type="ECO:0000313" key="5">
    <source>
        <dbReference type="EMBL" id="OIQ50815.1"/>
    </source>
</evidence>
<dbReference type="Pfam" id="PF25876">
    <property type="entry name" value="HH_MFP_RND"/>
    <property type="match status" value="1"/>
</dbReference>
<evidence type="ECO:0000259" key="3">
    <source>
        <dbReference type="Pfam" id="PF25876"/>
    </source>
</evidence>
<evidence type="ECO:0000256" key="2">
    <source>
        <dbReference type="SAM" id="Coils"/>
    </source>
</evidence>
<dbReference type="Gene3D" id="2.40.420.20">
    <property type="match status" value="1"/>
</dbReference>
<dbReference type="PANTHER" id="PTHR30469">
    <property type="entry name" value="MULTIDRUG RESISTANCE PROTEIN MDTA"/>
    <property type="match status" value="1"/>
</dbReference>
<dbReference type="RefSeq" id="WP_071546221.1">
    <property type="nucleotide sequence ID" value="NZ_LKAQ01000004.1"/>
</dbReference>
<dbReference type="InterPro" id="IPR006143">
    <property type="entry name" value="RND_pump_MFP"/>
</dbReference>
<organism evidence="5 6">
    <name type="scientific">Pseudodesulfovibrio hydrargyri</name>
    <dbReference type="NCBI Taxonomy" id="2125990"/>
    <lineage>
        <taxon>Bacteria</taxon>
        <taxon>Pseudomonadati</taxon>
        <taxon>Thermodesulfobacteriota</taxon>
        <taxon>Desulfovibrionia</taxon>
        <taxon>Desulfovibrionales</taxon>
        <taxon>Desulfovibrionaceae</taxon>
    </lineage>
</organism>
<dbReference type="Gene3D" id="2.40.30.170">
    <property type="match status" value="1"/>
</dbReference>
<feature type="coiled-coil region" evidence="2">
    <location>
        <begin position="99"/>
        <end position="157"/>
    </location>
</feature>
<evidence type="ECO:0000256" key="1">
    <source>
        <dbReference type="ARBA" id="ARBA00009477"/>
    </source>
</evidence>
<protein>
    <submittedName>
        <fullName evidence="5">Multidrug resistance protein MdtA</fullName>
    </submittedName>
</protein>
<dbReference type="Proteomes" id="UP000181901">
    <property type="component" value="Unassembled WGS sequence"/>
</dbReference>
<name>A0A1J5NC66_9BACT</name>
<dbReference type="PANTHER" id="PTHR30469:SF20">
    <property type="entry name" value="EFFLUX RND TRANSPORTER PERIPLASMIC ADAPTOR SUBUNIT"/>
    <property type="match status" value="1"/>
</dbReference>
<accession>A0A1J5NC66</accession>
<dbReference type="Gene3D" id="1.10.287.470">
    <property type="entry name" value="Helix hairpin bin"/>
    <property type="match status" value="1"/>
</dbReference>
<dbReference type="PROSITE" id="PS51257">
    <property type="entry name" value="PROKAR_LIPOPROTEIN"/>
    <property type="match status" value="1"/>
</dbReference>
<dbReference type="AlphaFoldDB" id="A0A1J5NC66"/>
<dbReference type="InterPro" id="IPR058792">
    <property type="entry name" value="Beta-barrel_RND_2"/>
</dbReference>
<dbReference type="GO" id="GO:1990281">
    <property type="term" value="C:efflux pump complex"/>
    <property type="evidence" value="ECO:0007669"/>
    <property type="project" value="TreeGrafter"/>
</dbReference>
<dbReference type="Gene3D" id="2.40.50.100">
    <property type="match status" value="1"/>
</dbReference>
<dbReference type="OrthoDB" id="9801814at2"/>
<dbReference type="SUPFAM" id="SSF111369">
    <property type="entry name" value="HlyD-like secretion proteins"/>
    <property type="match status" value="1"/>
</dbReference>
<feature type="domain" description="Multidrug resistance protein MdtA-like alpha-helical hairpin" evidence="3">
    <location>
        <begin position="99"/>
        <end position="168"/>
    </location>
</feature>
<comment type="caution">
    <text evidence="5">The sequence shown here is derived from an EMBL/GenBank/DDBJ whole genome shotgun (WGS) entry which is preliminary data.</text>
</comment>
<dbReference type="NCBIfam" id="TIGR01730">
    <property type="entry name" value="RND_mfp"/>
    <property type="match status" value="1"/>
</dbReference>